<dbReference type="SUPFAM" id="SSF52402">
    <property type="entry name" value="Adenine nucleotide alpha hydrolases-like"/>
    <property type="match status" value="1"/>
</dbReference>
<dbReference type="EMBL" id="FXTY01000012">
    <property type="protein sequence ID" value="SMP35712.1"/>
    <property type="molecule type" value="Genomic_DNA"/>
</dbReference>
<dbReference type="Gene3D" id="3.40.50.620">
    <property type="entry name" value="HUPs"/>
    <property type="match status" value="1"/>
</dbReference>
<comment type="caution">
    <text evidence="1">The sequence shown here is derived from an EMBL/GenBank/DDBJ whole genome shotgun (WGS) entry which is preliminary data.</text>
</comment>
<evidence type="ECO:0000313" key="2">
    <source>
        <dbReference type="Proteomes" id="UP001157961"/>
    </source>
</evidence>
<protein>
    <recommendedName>
        <fullName evidence="3">Asparagine synthetase domain-containing protein</fullName>
    </recommendedName>
</protein>
<gene>
    <name evidence="1" type="ORF">SAMN06265373_1124</name>
</gene>
<accession>A0ABY1PJN0</accession>
<name>A0ABY1PJN0_9RHOB</name>
<proteinExistence type="predicted"/>
<sequence>MAGDELPMAFLLDKSGVLFAVFLGIGVDVEGLVEGDHHVKTLSVDQDSFFTDFESWLIDVAGRYTILVSARGETRAYTDPVGMNGMVYDPSSRQIASSTLLCLNRPIEDHPSYDHSVVEQGQGKYTLFHTRDAKVRRCNPNCYIDLGDFSEHRFWPRHETFETTDSNLAIYENLTSMTRHVIRNINAKYKTALPMSGGQDSRLLAVLAGSEIHNFDQIFTHIHNYASRIDATIASEIAKFLQVDISISDKRTTKVSKLKARQEQAEFQVAAGLITPQNREVELGLHHNVLEGAVVMRGHQTDLLRAVFIDRLGPKSRKNLKWQVKRLLIVPPREFSDEIYHRFLPEYEAWLDTLPETARERSVDFMFLEIYYSSTLGVTFPALTHNFFMSPFNSRRLIALSLSLDETYRRKSHVVNDMLLMGNPALHSIPFDYEFGGGRDLAQILDGAEMDEITAERRQSSYARMADLRATAEPSTT</sequence>
<evidence type="ECO:0000313" key="1">
    <source>
        <dbReference type="EMBL" id="SMP35712.1"/>
    </source>
</evidence>
<dbReference type="InterPro" id="IPR014729">
    <property type="entry name" value="Rossmann-like_a/b/a_fold"/>
</dbReference>
<dbReference type="Proteomes" id="UP001157961">
    <property type="component" value="Unassembled WGS sequence"/>
</dbReference>
<organism evidence="1 2">
    <name type="scientific">Shimia sagamensis</name>
    <dbReference type="NCBI Taxonomy" id="1566352"/>
    <lineage>
        <taxon>Bacteria</taxon>
        <taxon>Pseudomonadati</taxon>
        <taxon>Pseudomonadota</taxon>
        <taxon>Alphaproteobacteria</taxon>
        <taxon>Rhodobacterales</taxon>
        <taxon>Roseobacteraceae</taxon>
    </lineage>
</organism>
<keyword evidence="2" id="KW-1185">Reference proteome</keyword>
<reference evidence="1 2" key="1">
    <citation type="submission" date="2017-05" db="EMBL/GenBank/DDBJ databases">
        <authorList>
            <person name="Varghese N."/>
            <person name="Submissions S."/>
        </authorList>
    </citation>
    <scope>NUCLEOTIDE SEQUENCE [LARGE SCALE GENOMIC DNA]</scope>
    <source>
        <strain evidence="1 2">DSM 29734</strain>
    </source>
</reference>
<evidence type="ECO:0008006" key="3">
    <source>
        <dbReference type="Google" id="ProtNLM"/>
    </source>
</evidence>